<geneLocation type="plasmid" evidence="1 2">
    <name>pSINAC02</name>
</geneLocation>
<name>L0DRM4_SINAD</name>
<dbReference type="HOGENOM" id="CLU_2883499_0_0_0"/>
<keyword evidence="2" id="KW-1185">Reference proteome</keyword>
<accession>L0DRM4</accession>
<dbReference type="EMBL" id="CP003366">
    <property type="protein sequence ID" value="AGA31668.1"/>
    <property type="molecule type" value="Genomic_DNA"/>
</dbReference>
<proteinExistence type="predicted"/>
<sequence>MTTNADCEPIPSDREGQLRRSKIAFTAWADAMIRRDFVEAGRQIKLLRLCRVSVCPLQQRAAT</sequence>
<reference evidence="1 2" key="1">
    <citation type="submission" date="2012-02" db="EMBL/GenBank/DDBJ databases">
        <title>Complete sequence of plasmid 2 of Singulisphaera acidiphila DSM 18658.</title>
        <authorList>
            <consortium name="US DOE Joint Genome Institute (JGI-PGF)"/>
            <person name="Lucas S."/>
            <person name="Copeland A."/>
            <person name="Lapidus A."/>
            <person name="Glavina del Rio T."/>
            <person name="Dalin E."/>
            <person name="Tice H."/>
            <person name="Bruce D."/>
            <person name="Goodwin L."/>
            <person name="Pitluck S."/>
            <person name="Peters L."/>
            <person name="Ovchinnikova G."/>
            <person name="Chertkov O."/>
            <person name="Kyrpides N."/>
            <person name="Mavromatis K."/>
            <person name="Ivanova N."/>
            <person name="Brettin T."/>
            <person name="Detter J.C."/>
            <person name="Han C."/>
            <person name="Larimer F."/>
            <person name="Land M."/>
            <person name="Hauser L."/>
            <person name="Markowitz V."/>
            <person name="Cheng J.-F."/>
            <person name="Hugenholtz P."/>
            <person name="Woyke T."/>
            <person name="Wu D."/>
            <person name="Tindall B."/>
            <person name="Pomrenke H."/>
            <person name="Brambilla E."/>
            <person name="Klenk H.-P."/>
            <person name="Eisen J.A."/>
        </authorList>
    </citation>
    <scope>NUCLEOTIDE SEQUENCE [LARGE SCALE GENOMIC DNA]</scope>
    <source>
        <strain evidence="2">ATCC BAA-1392 / DSM 18658 / VKM B-2454 / MOB10</strain>
        <plasmid evidence="1 2">pSINAC02</plasmid>
    </source>
</reference>
<evidence type="ECO:0000313" key="2">
    <source>
        <dbReference type="Proteomes" id="UP000010798"/>
    </source>
</evidence>
<organism evidence="1 2">
    <name type="scientific">Singulisphaera acidiphila (strain ATCC BAA-1392 / DSM 18658 / VKM B-2454 / MOB10)</name>
    <dbReference type="NCBI Taxonomy" id="886293"/>
    <lineage>
        <taxon>Bacteria</taxon>
        <taxon>Pseudomonadati</taxon>
        <taxon>Planctomycetota</taxon>
        <taxon>Planctomycetia</taxon>
        <taxon>Isosphaerales</taxon>
        <taxon>Isosphaeraceae</taxon>
        <taxon>Singulisphaera</taxon>
    </lineage>
</organism>
<evidence type="ECO:0000313" key="1">
    <source>
        <dbReference type="EMBL" id="AGA31668.1"/>
    </source>
</evidence>
<keyword evidence="1" id="KW-0614">Plasmid</keyword>
<dbReference type="Proteomes" id="UP000010798">
    <property type="component" value="Plasmid pSINAC02"/>
</dbReference>
<dbReference type="RefSeq" id="WP_015250728.1">
    <property type="nucleotide sequence ID" value="NC_019894.1"/>
</dbReference>
<protein>
    <submittedName>
        <fullName evidence="1">Uncharacterized protein</fullName>
    </submittedName>
</protein>
<dbReference type="KEGG" id="saci:Sinac_7638"/>
<gene>
    <name evidence="1" type="ordered locus">Sinac_7638</name>
</gene>
<dbReference type="AlphaFoldDB" id="L0DRM4"/>